<organism evidence="1">
    <name type="scientific">Podoviridae sp. ctx0K11</name>
    <dbReference type="NCBI Taxonomy" id="2825287"/>
    <lineage>
        <taxon>Viruses</taxon>
        <taxon>Duplodnaviria</taxon>
        <taxon>Heunggongvirae</taxon>
        <taxon>Uroviricota</taxon>
        <taxon>Caudoviricetes</taxon>
    </lineage>
</organism>
<sequence>MTQSQKLRIKKGRKMGLLDKFKNKPFPEWMRKMKAEEQIEEERQAALDSMRNVPPQYDWSQVRQAQTLKYDRAMQDMSRIILRRASSHFSKRHSSQFPEAIIRSELKNFIKNPLKLKLSAGLKRKLRREKAKYKQIREWMDDVERAVNEAVFGDSGDER</sequence>
<proteinExistence type="predicted"/>
<accession>A0A8S5QFU7</accession>
<evidence type="ECO:0000313" key="1">
    <source>
        <dbReference type="EMBL" id="DAE17645.1"/>
    </source>
</evidence>
<name>A0A8S5QFU7_9CAUD</name>
<protein>
    <submittedName>
        <fullName evidence="1">Uncharacterized protein</fullName>
    </submittedName>
</protein>
<dbReference type="EMBL" id="BK015643">
    <property type="protein sequence ID" value="DAE17645.1"/>
    <property type="molecule type" value="Genomic_DNA"/>
</dbReference>
<reference evidence="1" key="1">
    <citation type="journal article" date="2021" name="Proc. Natl. Acad. Sci. U.S.A.">
        <title>A Catalog of Tens of Thousands of Viruses from Human Metagenomes Reveals Hidden Associations with Chronic Diseases.</title>
        <authorList>
            <person name="Tisza M.J."/>
            <person name="Buck C.B."/>
        </authorList>
    </citation>
    <scope>NUCLEOTIDE SEQUENCE</scope>
    <source>
        <strain evidence="1">Ctx0K11</strain>
    </source>
</reference>